<feature type="compositionally biased region" description="Acidic residues" evidence="3">
    <location>
        <begin position="2097"/>
        <end position="2111"/>
    </location>
</feature>
<keyword evidence="1" id="KW-0600">Photoreceptor protein</keyword>
<evidence type="ECO:0000256" key="4">
    <source>
        <dbReference type="SAM" id="Phobius"/>
    </source>
</evidence>
<sequence length="2626" mass="281158">MVAKSIAESSYAGSGGSSASTNSRRVRVGQESQDGQGENLLERRSSLENGIFGVLFTLSKENSESHIRIRWVLVKILLDGWQLFTTVISPAEQGWAIKSNGMAWSVVSVLNFTWLADLGYGAYIAVLYLMLTLLAVNVGMCVWVAWCFKEQKFPVVWPIMVLRIFSSVFFQAFDVASLNLLQLGISCRYTGYVQPHLHFNLFPQYSCSAAPHILHAIVSGLCLMLFVAIALLLNMAEVEVNPKSRRPLALGHSGAELAAFAIKVLLTLVNVFFGWRRVAACCYLALSLALVYQYLRWSPHLVAWVNYLKTGVSTTVVWCAATLMLLVFEPGVKQQDREHWSKLMTVLMLSGLAPAFGAGVLMSRTMIRHLTNKAFKSVVNAPPECQLMDLLDVDGPRDIEIIARCCRVWKDMYTLEPDGISKALHFIKAGLARFPASAYMVLLHANFMIDVLGVSQSGSRRIEDARKLNPGLMCRFIMFVRQQQATQKAAGHSANDGANMDLLGYVEYQRKQRMVIRLHREALQAMCNFWKALDMSTVSFTQLSKALGKIESSVSQAQTAYRVVLESYGNNPKLVRLYGKFLQNIKNDPWGAAEYFAEADRLEEVKNNDSAGPLLPDGTPLGRMDEMDVAVLVLNSTGDIQMANRQTHHLFGYKRGYLESKPLSTLLAPHYSRRLSEQLASLVATGDLVKAGGEGRQGVAKELMMLGMHSDRLAFPVKLSLRKATGVGEDSTILALMEPLPPAKNRASLWVAPNGSIVACDPQFVANFGWKPAEVHGANVTALIVTRTKEQLLADAAMALAEMGDGVALGEEDEEEEQDEDRIARMGESACDLIKRLQAISTGPRLQQGLQCYVTHKYDEHPITCMVSIFAKGAADLAVHELRIRLTAADPTQLLVVDRKGVIAHASSELVASLGVGIVGAGAAVGAPAGAVSAVGAAGANGSHGHALGGMAARDLLHNYALTDFLPPPWKDMHVKYMKDITALSPASRSLWTCRKMPPPSSDSVPAGSSPPPGPTLELRTASGSPLFMRVSVATLDKAGEPTHVIRLARSSLGAALDERRMRLSVSPEGVITAASKETPPQLFGLEPQQFVGQRISDIIEETSPASAVGTVKAPATPSVQLLNQFVSRALSQPGCSWRVRVLAPAAAAPAALTSGMLAELSVTALANMTKDAVMVVHVELPYSQAAATSAPTVHVDLWPTTSLTAVLELNASGRVNAVLEERTRPAGLLFGVPTQSLVGSMLSGLVTLPPGRSSPSELLSLHGAKKSSLKADNKEASVKVGPLHVLQGAHSDGRPLVLDVQMVGKPGPNQPVTAILRVHAAPMMPGIATATLVPAAPTVNITQALDRQSSSLMKGLPTGGSVVAGAARISLPPPPKTSSSRAGTAAGGVRTSAVLISQGSRLSLPPADKAETPSPRLNTPSPDVGVSRTGTATAVPDIAATAGDGFKQSKRSSGLDPDKPEERLDPKTPVNMTDGLEAKVNLDALCVVSPGVPIAATNAGDSTAMEEDAGAPSSPAPAPAPADLLADTRDGDPPPGVAADNNTATQQVERTVLSELVMSAVVDGAGIERSGGSSSASGRVRHLLSRGGEGESAPRLPRPGSRLRNTTPGSKAGIGAGSGEGMVMVKNMGLGFGKTSLPGTPSEPIAEEDMLELRSLLSRGASAAQDLPGSGVGLSRPSLSEGSDSEQEAGNDKVKETYGALRISAWVESKGAFYQNAVGIDVKSDDGKSVDDDGASPGRGSLGTPILASTGLRPAGGQTLNQTTEGAGIAKVPMRPGPMGLEEIRAVDDDAASEGGQSAMSGQSGSGGAEYKRGRRYRKLVKLMDSSQAQQVQKIFRTRALGTVALLASVHVICFVLTVIAIQSQRTRMLQLSRAGEWQRYMHQILLDVRSLDVISKNKTIPWLYTKADAPTFVDRIATDAEELKVRLNEIIKAYHDPDSPMLQLFFYETSSVWNANEADGSDQYTNLTTWDFSTRFYAMAKNIEQYYEDWVRDGVYIADTAPGQFLLKSGPDVFDVSRKILDALLYVAVDNARWVEGLQFIFLAVEGAAISCLSAFYLAYLLRAVATQRYKLYGIFLIIPVGLTRALSSQNANLDLDEDEEEDDDEDEVPTAHHEAPEGEGDGGAPAVQKLKRRATLKLATGPDGSTPSAGGLGKDKSLRSRNTRGGDTGGVDRMPSRGEAPDKRNGVGLERTLTGESMDGSWWASLFSCCQSGQIWRQLVRRSRSTVTPLPQSNANGGGSSPQTGGGKRVLKYNSNETIFMITPFIVWSVLVITIYAIAVVMMRNVVEVVAVHSVSNFLSARTLRTVFFCQEVAIVEDPSQLLEKRATLFSVMKLVKDAWYTLQLGKDAYKAAGPDTEVFPLVKTGLVYSTPGITDLFYGTGACLRTGNHLPCPDSDYRFYRMTHSGLDSMMQQFILSLSAMATNQSLVPEGLEDEHFDYVYSVGSKDLLDGTTKLVQAHYTTLLDLFSNIMVLHIVLFLMLWVVFICFLVFLLNPLIKRTTKERRRIAELMSQLPLELDVEKLVARALGTAAANNSTAPGGAPGGGGGSGGPGGGTGGPPDRTHSYADLGDESVHAGTGAEATKWKAIIRAASSLSGKMPQGSITRRRSSFVAPQNTASHLP</sequence>
<dbReference type="InterPro" id="IPR000014">
    <property type="entry name" value="PAS"/>
</dbReference>
<dbReference type="EMBL" id="BMAR01000014">
    <property type="protein sequence ID" value="GFR46567.1"/>
    <property type="molecule type" value="Genomic_DNA"/>
</dbReference>
<feature type="region of interest" description="Disordered" evidence="3">
    <location>
        <begin position="1502"/>
        <end position="1544"/>
    </location>
</feature>
<feature type="transmembrane region" description="Helical" evidence="4">
    <location>
        <begin position="275"/>
        <end position="295"/>
    </location>
</feature>
<reference evidence="6 7" key="1">
    <citation type="journal article" date="2021" name="Sci. Rep.">
        <title>Genome sequencing of the multicellular alga Astrephomene provides insights into convergent evolution of germ-soma differentiation.</title>
        <authorList>
            <person name="Yamashita S."/>
            <person name="Yamamoto K."/>
            <person name="Matsuzaki R."/>
            <person name="Suzuki S."/>
            <person name="Yamaguchi H."/>
            <person name="Hirooka S."/>
            <person name="Minakuchi Y."/>
            <person name="Miyagishima S."/>
            <person name="Kawachi M."/>
            <person name="Toyoda A."/>
            <person name="Nozaki H."/>
        </authorList>
    </citation>
    <scope>NUCLEOTIDE SEQUENCE [LARGE SCALE GENOMIC DNA]</scope>
    <source>
        <strain evidence="6 7">NIES-4017</strain>
    </source>
</reference>
<feature type="compositionally biased region" description="Basic and acidic residues" evidence="3">
    <location>
        <begin position="1723"/>
        <end position="1732"/>
    </location>
</feature>
<feature type="transmembrane region" description="Helical" evidence="4">
    <location>
        <begin position="1841"/>
        <end position="1863"/>
    </location>
</feature>
<evidence type="ECO:0000256" key="3">
    <source>
        <dbReference type="SAM" id="MobiDB-lite"/>
    </source>
</evidence>
<feature type="transmembrane region" description="Helical" evidence="4">
    <location>
        <begin position="155"/>
        <end position="173"/>
    </location>
</feature>
<feature type="region of interest" description="Disordered" evidence="3">
    <location>
        <begin position="1"/>
        <end position="35"/>
    </location>
</feature>
<feature type="transmembrane region" description="Helical" evidence="4">
    <location>
        <begin position="2042"/>
        <end position="2062"/>
    </location>
</feature>
<dbReference type="CDD" id="cd00130">
    <property type="entry name" value="PAS"/>
    <property type="match status" value="1"/>
</dbReference>
<feature type="transmembrane region" description="Helical" evidence="4">
    <location>
        <begin position="120"/>
        <end position="148"/>
    </location>
</feature>
<dbReference type="PROSITE" id="PS50112">
    <property type="entry name" value="PAS"/>
    <property type="match status" value="1"/>
</dbReference>
<feature type="region of interest" description="Disordered" evidence="3">
    <location>
        <begin position="1398"/>
        <end position="1472"/>
    </location>
</feature>
<organism evidence="6 7">
    <name type="scientific">Astrephomene gubernaculifera</name>
    <dbReference type="NCBI Taxonomy" id="47775"/>
    <lineage>
        <taxon>Eukaryota</taxon>
        <taxon>Viridiplantae</taxon>
        <taxon>Chlorophyta</taxon>
        <taxon>core chlorophytes</taxon>
        <taxon>Chlorophyceae</taxon>
        <taxon>CS clade</taxon>
        <taxon>Chlamydomonadales</taxon>
        <taxon>Astrephomenaceae</taxon>
        <taxon>Astrephomene</taxon>
    </lineage>
</organism>
<name>A0AAD3HMV1_9CHLO</name>
<gene>
    <name evidence="6" type="ORF">Agub_g8160</name>
</gene>
<feature type="region of interest" description="Disordered" evidence="3">
    <location>
        <begin position="992"/>
        <end position="1018"/>
    </location>
</feature>
<dbReference type="SUPFAM" id="SSF55785">
    <property type="entry name" value="PYP-like sensor domain (PAS domain)"/>
    <property type="match status" value="1"/>
</dbReference>
<protein>
    <recommendedName>
        <fullName evidence="5">PAS domain-containing protein</fullName>
    </recommendedName>
</protein>
<keyword evidence="1" id="KW-0675">Receptor</keyword>
<dbReference type="PANTHER" id="PTHR31600">
    <property type="entry name" value="TINY MACROCYSTS PROTEIN B-RELATED"/>
    <property type="match status" value="1"/>
</dbReference>
<feature type="region of interest" description="Disordered" evidence="3">
    <location>
        <begin position="1664"/>
        <end position="1694"/>
    </location>
</feature>
<evidence type="ECO:0000256" key="2">
    <source>
        <dbReference type="ARBA" id="ARBA00022606"/>
    </source>
</evidence>
<feature type="compositionally biased region" description="Gly residues" evidence="3">
    <location>
        <begin position="2545"/>
        <end position="2562"/>
    </location>
</feature>
<feature type="compositionally biased region" description="Gly residues" evidence="3">
    <location>
        <begin position="2239"/>
        <end position="2251"/>
    </location>
</feature>
<keyword evidence="4" id="KW-0472">Membrane</keyword>
<proteinExistence type="predicted"/>
<keyword evidence="1" id="KW-0157">Chromophore</keyword>
<feature type="region of interest" description="Disordered" evidence="3">
    <location>
        <begin position="2140"/>
        <end position="2192"/>
    </location>
</feature>
<dbReference type="PANTHER" id="PTHR31600:SF2">
    <property type="entry name" value="GAMETE ENRICHED GENE 10 PROTEIN-RELATED"/>
    <property type="match status" value="1"/>
</dbReference>
<evidence type="ECO:0000313" key="7">
    <source>
        <dbReference type="Proteomes" id="UP001054857"/>
    </source>
</evidence>
<feature type="region of interest" description="Disordered" evidence="3">
    <location>
        <begin position="1791"/>
        <end position="1812"/>
    </location>
</feature>
<feature type="compositionally biased region" description="Basic and acidic residues" evidence="3">
    <location>
        <begin position="1457"/>
        <end position="1467"/>
    </location>
</feature>
<feature type="region of interest" description="Disordered" evidence="3">
    <location>
        <begin position="2230"/>
        <end position="2251"/>
    </location>
</feature>
<dbReference type="GO" id="GO:0009881">
    <property type="term" value="F:photoreceptor activity"/>
    <property type="evidence" value="ECO:0007669"/>
    <property type="project" value="UniProtKB-KW"/>
</dbReference>
<feature type="transmembrane region" description="Helical" evidence="4">
    <location>
        <begin position="307"/>
        <end position="328"/>
    </location>
</feature>
<dbReference type="SMART" id="SM00091">
    <property type="entry name" value="PAS"/>
    <property type="match status" value="2"/>
</dbReference>
<feature type="region of interest" description="Disordered" evidence="3">
    <location>
        <begin position="1723"/>
        <end position="1756"/>
    </location>
</feature>
<feature type="domain" description="PAS" evidence="5">
    <location>
        <begin position="624"/>
        <end position="686"/>
    </location>
</feature>
<evidence type="ECO:0000256" key="1">
    <source>
        <dbReference type="ARBA" id="ARBA00022543"/>
    </source>
</evidence>
<evidence type="ECO:0000313" key="6">
    <source>
        <dbReference type="EMBL" id="GFR46567.1"/>
    </source>
</evidence>
<accession>A0AAD3HMV1</accession>
<feature type="region of interest" description="Disordered" evidence="3">
    <location>
        <begin position="2538"/>
        <end position="2574"/>
    </location>
</feature>
<feature type="region of interest" description="Disordered" evidence="3">
    <location>
        <begin position="1585"/>
        <end position="1620"/>
    </location>
</feature>
<feature type="transmembrane region" description="Helical" evidence="4">
    <location>
        <begin position="2074"/>
        <end position="2090"/>
    </location>
</feature>
<dbReference type="Proteomes" id="UP001054857">
    <property type="component" value="Unassembled WGS sequence"/>
</dbReference>
<dbReference type="Pfam" id="PF13426">
    <property type="entry name" value="PAS_9"/>
    <property type="match status" value="1"/>
</dbReference>
<dbReference type="Gene3D" id="3.30.450.20">
    <property type="entry name" value="PAS domain"/>
    <property type="match status" value="1"/>
</dbReference>
<dbReference type="Pfam" id="PF25474">
    <property type="entry name" value="TPR_TmcB"/>
    <property type="match status" value="1"/>
</dbReference>
<feature type="transmembrane region" description="Helical" evidence="4">
    <location>
        <begin position="340"/>
        <end position="363"/>
    </location>
</feature>
<comment type="caution">
    <text evidence="6">The sequence shown here is derived from an EMBL/GenBank/DDBJ whole genome shotgun (WGS) entry which is preliminary data.</text>
</comment>
<feature type="region of interest" description="Disordered" evidence="3">
    <location>
        <begin position="2097"/>
        <end position="2128"/>
    </location>
</feature>
<feature type="transmembrane region" description="Helical" evidence="4">
    <location>
        <begin position="2475"/>
        <end position="2501"/>
    </location>
</feature>
<dbReference type="InterPro" id="IPR057352">
    <property type="entry name" value="TPR_TmcB/C"/>
</dbReference>
<keyword evidence="4" id="KW-1133">Transmembrane helix</keyword>
<feature type="compositionally biased region" description="Polar residues" evidence="3">
    <location>
        <begin position="2616"/>
        <end position="2626"/>
    </location>
</feature>
<feature type="region of interest" description="Disordered" evidence="3">
    <location>
        <begin position="2600"/>
        <end position="2626"/>
    </location>
</feature>
<evidence type="ECO:0000259" key="5">
    <source>
        <dbReference type="PROSITE" id="PS50112"/>
    </source>
</evidence>
<dbReference type="InterPro" id="IPR035965">
    <property type="entry name" value="PAS-like_dom_sf"/>
</dbReference>
<feature type="transmembrane region" description="Helical" evidence="4">
    <location>
        <begin position="213"/>
        <end position="236"/>
    </location>
</feature>
<keyword evidence="4" id="KW-0812">Transmembrane</keyword>
<keyword evidence="7" id="KW-1185">Reference proteome</keyword>
<feature type="transmembrane region" description="Helical" evidence="4">
    <location>
        <begin position="2261"/>
        <end position="2286"/>
    </location>
</feature>
<feature type="compositionally biased region" description="Basic and acidic residues" evidence="3">
    <location>
        <begin position="2177"/>
        <end position="2188"/>
    </location>
</feature>
<dbReference type="InterPro" id="IPR052994">
    <property type="entry name" value="Tiny_macrocysts_regulators"/>
</dbReference>
<feature type="compositionally biased region" description="Low complexity" evidence="3">
    <location>
        <begin position="1794"/>
        <end position="1804"/>
    </location>
</feature>
<feature type="compositionally biased region" description="Low complexity" evidence="3">
    <location>
        <begin position="1"/>
        <end position="23"/>
    </location>
</feature>
<keyword evidence="2" id="KW-0716">Sensory transduction</keyword>